<accession>A0A8R1I815</accession>
<dbReference type="Proteomes" id="UP000005237">
    <property type="component" value="Unassembled WGS sequence"/>
</dbReference>
<reference evidence="2" key="1">
    <citation type="submission" date="2010-08" db="EMBL/GenBank/DDBJ databases">
        <authorList>
            <consortium name="Caenorhabditis japonica Sequencing Consortium"/>
            <person name="Wilson R.K."/>
        </authorList>
    </citation>
    <scope>NUCLEOTIDE SEQUENCE [LARGE SCALE GENOMIC DNA]</scope>
    <source>
        <strain evidence="2">DF5081</strain>
    </source>
</reference>
<dbReference type="EnsemblMetazoa" id="CJA19762.1">
    <property type="protein sequence ID" value="CJA19762.1"/>
    <property type="gene ID" value="WBGene00175333"/>
</dbReference>
<protein>
    <submittedName>
        <fullName evidence="1">Uncharacterized protein</fullName>
    </submittedName>
</protein>
<reference evidence="1" key="2">
    <citation type="submission" date="2022-06" db="UniProtKB">
        <authorList>
            <consortium name="EnsemblMetazoa"/>
        </authorList>
    </citation>
    <scope>IDENTIFICATION</scope>
    <source>
        <strain evidence="1">DF5081</strain>
    </source>
</reference>
<dbReference type="AlphaFoldDB" id="A0A8R1I815"/>
<proteinExistence type="predicted"/>
<sequence length="118" mass="13832">MEKKFRSFVLHCFYKAVPRPSLDATKYPNWFSSNCRSAVFSTMYGAFIDFDFNNRARSFDRWISSDYLSAQFTTKVLPIDDRVRRTIELLLNLNSGMLKQPQDNNFQCSKDEDIISCC</sequence>
<name>A0A8R1I815_CAEJA</name>
<evidence type="ECO:0000313" key="1">
    <source>
        <dbReference type="EnsemblMetazoa" id="CJA19762.1"/>
    </source>
</evidence>
<keyword evidence="2" id="KW-1185">Reference proteome</keyword>
<evidence type="ECO:0000313" key="2">
    <source>
        <dbReference type="Proteomes" id="UP000005237"/>
    </source>
</evidence>
<organism evidence="1 2">
    <name type="scientific">Caenorhabditis japonica</name>
    <dbReference type="NCBI Taxonomy" id="281687"/>
    <lineage>
        <taxon>Eukaryota</taxon>
        <taxon>Metazoa</taxon>
        <taxon>Ecdysozoa</taxon>
        <taxon>Nematoda</taxon>
        <taxon>Chromadorea</taxon>
        <taxon>Rhabditida</taxon>
        <taxon>Rhabditina</taxon>
        <taxon>Rhabditomorpha</taxon>
        <taxon>Rhabditoidea</taxon>
        <taxon>Rhabditidae</taxon>
        <taxon>Peloderinae</taxon>
        <taxon>Caenorhabditis</taxon>
    </lineage>
</organism>